<keyword evidence="1" id="KW-0812">Transmembrane</keyword>
<dbReference type="InterPro" id="IPR003848">
    <property type="entry name" value="DUF218"/>
</dbReference>
<dbReference type="RefSeq" id="WP_146809469.1">
    <property type="nucleotide sequence ID" value="NZ_BJXX01000068.1"/>
</dbReference>
<reference evidence="3 4" key="1">
    <citation type="submission" date="2019-07" db="EMBL/GenBank/DDBJ databases">
        <title>Whole genome shotgun sequence of Aneurinibacillus danicus NBRC 102444.</title>
        <authorList>
            <person name="Hosoyama A."/>
            <person name="Uohara A."/>
            <person name="Ohji S."/>
            <person name="Ichikawa N."/>
        </authorList>
    </citation>
    <scope>NUCLEOTIDE SEQUENCE [LARGE SCALE GENOMIC DNA]</scope>
    <source>
        <strain evidence="3 4">NBRC 102444</strain>
    </source>
</reference>
<keyword evidence="1" id="KW-0472">Membrane</keyword>
<protein>
    <recommendedName>
        <fullName evidence="2">DUF218 domain-containing protein</fullName>
    </recommendedName>
</protein>
<dbReference type="AlphaFoldDB" id="A0A511V5G8"/>
<evidence type="ECO:0000256" key="1">
    <source>
        <dbReference type="SAM" id="Phobius"/>
    </source>
</evidence>
<dbReference type="InterPro" id="IPR051599">
    <property type="entry name" value="Cell_Envelope_Assoc"/>
</dbReference>
<feature type="domain" description="DUF218" evidence="2">
    <location>
        <begin position="64"/>
        <end position="213"/>
    </location>
</feature>
<dbReference type="Pfam" id="PF02698">
    <property type="entry name" value="DUF218"/>
    <property type="match status" value="1"/>
</dbReference>
<evidence type="ECO:0000259" key="2">
    <source>
        <dbReference type="Pfam" id="PF02698"/>
    </source>
</evidence>
<dbReference type="Proteomes" id="UP000321157">
    <property type="component" value="Unassembled WGS sequence"/>
</dbReference>
<keyword evidence="4" id="KW-1185">Reference proteome</keyword>
<feature type="transmembrane region" description="Helical" evidence="1">
    <location>
        <begin position="21"/>
        <end position="43"/>
    </location>
</feature>
<comment type="caution">
    <text evidence="3">The sequence shown here is derived from an EMBL/GenBank/DDBJ whole genome shotgun (WGS) entry which is preliminary data.</text>
</comment>
<dbReference type="PANTHER" id="PTHR30336:SF20">
    <property type="entry name" value="DUF218 DOMAIN-CONTAINING PROTEIN"/>
    <property type="match status" value="1"/>
</dbReference>
<dbReference type="Gene3D" id="3.40.50.620">
    <property type="entry name" value="HUPs"/>
    <property type="match status" value="1"/>
</dbReference>
<gene>
    <name evidence="3" type="ORF">ADA01nite_16440</name>
</gene>
<dbReference type="OrthoDB" id="9782395at2"/>
<organism evidence="3 4">
    <name type="scientific">Aneurinibacillus danicus</name>
    <dbReference type="NCBI Taxonomy" id="267746"/>
    <lineage>
        <taxon>Bacteria</taxon>
        <taxon>Bacillati</taxon>
        <taxon>Bacillota</taxon>
        <taxon>Bacilli</taxon>
        <taxon>Bacillales</taxon>
        <taxon>Paenibacillaceae</taxon>
        <taxon>Aneurinibacillus group</taxon>
        <taxon>Aneurinibacillus</taxon>
    </lineage>
</organism>
<dbReference type="PANTHER" id="PTHR30336">
    <property type="entry name" value="INNER MEMBRANE PROTEIN, PROBABLE PERMEASE"/>
    <property type="match status" value="1"/>
</dbReference>
<dbReference type="EMBL" id="BJXX01000068">
    <property type="protein sequence ID" value="GEN34184.1"/>
    <property type="molecule type" value="Genomic_DNA"/>
</dbReference>
<evidence type="ECO:0000313" key="3">
    <source>
        <dbReference type="EMBL" id="GEN34184.1"/>
    </source>
</evidence>
<proteinExistence type="predicted"/>
<keyword evidence="1" id="KW-1133">Transmembrane helix</keyword>
<dbReference type="GO" id="GO:0005886">
    <property type="term" value="C:plasma membrane"/>
    <property type="evidence" value="ECO:0007669"/>
    <property type="project" value="TreeGrafter"/>
</dbReference>
<sequence length="222" mass="25743">MNVESRLEKHRLKKRTRRKKLMRLLTSFFFLLIIVVVGCFIYSEKILTYIGGNLVVKNQIKKADAIVVFGGGEKLERLNHAITLYQQGYAPKIVLSGGISKSPDSFNWAKSMKEYGMRKGVPAGVFIVDDRAESTYDNALHTIDIFRKEGFSTGILVTSPYHTKRSLWTLKQIEKESRVKLEWVLSPTTESSFYIQNWWKNKMVRSFVIEEYVKLVAYKLIY</sequence>
<dbReference type="CDD" id="cd06259">
    <property type="entry name" value="YdcF-like"/>
    <property type="match status" value="1"/>
</dbReference>
<evidence type="ECO:0000313" key="4">
    <source>
        <dbReference type="Proteomes" id="UP000321157"/>
    </source>
</evidence>
<name>A0A511V5G8_9BACL</name>
<dbReference type="InterPro" id="IPR014729">
    <property type="entry name" value="Rossmann-like_a/b/a_fold"/>
</dbReference>
<accession>A0A511V5G8</accession>